<dbReference type="AlphaFoldDB" id="A0A9P0H8U3"/>
<protein>
    <submittedName>
        <fullName evidence="1">Uncharacterized protein</fullName>
    </submittedName>
</protein>
<reference evidence="1" key="1">
    <citation type="submission" date="2022-01" db="EMBL/GenBank/DDBJ databases">
        <authorList>
            <person name="King R."/>
        </authorList>
    </citation>
    <scope>NUCLEOTIDE SEQUENCE</scope>
</reference>
<dbReference type="Proteomes" id="UP001152798">
    <property type="component" value="Chromosome 4"/>
</dbReference>
<accession>A0A9P0H8U3</accession>
<gene>
    <name evidence="1" type="ORF">NEZAVI_LOCUS7491</name>
</gene>
<sequence>MISWHYKEEVHRKHSSVPMVRSYSPMCTLASSMCLSEVEESCAAALPFRTPKRGRASLMAPNSHVSPIVGSYRFLPSRSPTANIHRYQWSGPTARCVPWPPQCALARWRSPVQPLSHSVHPKGAEHP</sequence>
<proteinExistence type="predicted"/>
<evidence type="ECO:0000313" key="1">
    <source>
        <dbReference type="EMBL" id="CAH1397708.1"/>
    </source>
</evidence>
<evidence type="ECO:0000313" key="2">
    <source>
        <dbReference type="Proteomes" id="UP001152798"/>
    </source>
</evidence>
<keyword evidence="2" id="KW-1185">Reference proteome</keyword>
<organism evidence="1 2">
    <name type="scientific">Nezara viridula</name>
    <name type="common">Southern green stink bug</name>
    <name type="synonym">Cimex viridulus</name>
    <dbReference type="NCBI Taxonomy" id="85310"/>
    <lineage>
        <taxon>Eukaryota</taxon>
        <taxon>Metazoa</taxon>
        <taxon>Ecdysozoa</taxon>
        <taxon>Arthropoda</taxon>
        <taxon>Hexapoda</taxon>
        <taxon>Insecta</taxon>
        <taxon>Pterygota</taxon>
        <taxon>Neoptera</taxon>
        <taxon>Paraneoptera</taxon>
        <taxon>Hemiptera</taxon>
        <taxon>Heteroptera</taxon>
        <taxon>Panheteroptera</taxon>
        <taxon>Pentatomomorpha</taxon>
        <taxon>Pentatomoidea</taxon>
        <taxon>Pentatomidae</taxon>
        <taxon>Pentatominae</taxon>
        <taxon>Nezara</taxon>
    </lineage>
</organism>
<name>A0A9P0H8U3_NEZVI</name>
<dbReference type="EMBL" id="OV725080">
    <property type="protein sequence ID" value="CAH1397708.1"/>
    <property type="molecule type" value="Genomic_DNA"/>
</dbReference>